<evidence type="ECO:0000313" key="1">
    <source>
        <dbReference type="EMBL" id="KAK4422925.1"/>
    </source>
</evidence>
<evidence type="ECO:0000313" key="2">
    <source>
        <dbReference type="Proteomes" id="UP001293254"/>
    </source>
</evidence>
<protein>
    <recommendedName>
        <fullName evidence="3">RNase H type-1 domain-containing protein</fullName>
    </recommendedName>
</protein>
<dbReference type="EMBL" id="JACGWO010000007">
    <property type="protein sequence ID" value="KAK4422925.1"/>
    <property type="molecule type" value="Genomic_DNA"/>
</dbReference>
<sequence length="177" mass="19938">MEKKSVHAKTIGYQENCIFSPLGEILKAMKFKDANYFLVLYWALWNNRNTFLIEGKHTLASDLVNSAVLKLHEFVECSHCLDPTHSTPSPSPTWIPPNPRITKLNFDGAVFQSQSAKGASVIARNKAGELVVSLISVFLHWLKHTALEALKLATEGRWKHIVLKGDCRDVIRRSSLQ</sequence>
<reference evidence="1" key="2">
    <citation type="journal article" date="2024" name="Plant">
        <title>Genomic evolution and insights into agronomic trait innovations of Sesamum species.</title>
        <authorList>
            <person name="Miao H."/>
            <person name="Wang L."/>
            <person name="Qu L."/>
            <person name="Liu H."/>
            <person name="Sun Y."/>
            <person name="Le M."/>
            <person name="Wang Q."/>
            <person name="Wei S."/>
            <person name="Zheng Y."/>
            <person name="Lin W."/>
            <person name="Duan Y."/>
            <person name="Cao H."/>
            <person name="Xiong S."/>
            <person name="Wang X."/>
            <person name="Wei L."/>
            <person name="Li C."/>
            <person name="Ma Q."/>
            <person name="Ju M."/>
            <person name="Zhao R."/>
            <person name="Li G."/>
            <person name="Mu C."/>
            <person name="Tian Q."/>
            <person name="Mei H."/>
            <person name="Zhang T."/>
            <person name="Gao T."/>
            <person name="Zhang H."/>
        </authorList>
    </citation>
    <scope>NUCLEOTIDE SEQUENCE</scope>
    <source>
        <strain evidence="1">3651</strain>
    </source>
</reference>
<accession>A0AAE1Y3F5</accession>
<reference evidence="1" key="1">
    <citation type="submission" date="2020-06" db="EMBL/GenBank/DDBJ databases">
        <authorList>
            <person name="Li T."/>
            <person name="Hu X."/>
            <person name="Zhang T."/>
            <person name="Song X."/>
            <person name="Zhang H."/>
            <person name="Dai N."/>
            <person name="Sheng W."/>
            <person name="Hou X."/>
            <person name="Wei L."/>
        </authorList>
    </citation>
    <scope>NUCLEOTIDE SEQUENCE</scope>
    <source>
        <strain evidence="1">3651</strain>
        <tissue evidence="1">Leaf</tissue>
    </source>
</reference>
<gene>
    <name evidence="1" type="ORF">Salat_1875100</name>
</gene>
<keyword evidence="2" id="KW-1185">Reference proteome</keyword>
<dbReference type="AlphaFoldDB" id="A0AAE1Y3F5"/>
<dbReference type="Proteomes" id="UP001293254">
    <property type="component" value="Unassembled WGS sequence"/>
</dbReference>
<proteinExistence type="predicted"/>
<dbReference type="PANTHER" id="PTHR47074">
    <property type="entry name" value="BNAC02G40300D PROTEIN"/>
    <property type="match status" value="1"/>
</dbReference>
<evidence type="ECO:0008006" key="3">
    <source>
        <dbReference type="Google" id="ProtNLM"/>
    </source>
</evidence>
<name>A0AAE1Y3F5_9LAMI</name>
<comment type="caution">
    <text evidence="1">The sequence shown here is derived from an EMBL/GenBank/DDBJ whole genome shotgun (WGS) entry which is preliminary data.</text>
</comment>
<dbReference type="PANTHER" id="PTHR47074:SF11">
    <property type="entry name" value="REVERSE TRANSCRIPTASE-LIKE PROTEIN"/>
    <property type="match status" value="1"/>
</dbReference>
<organism evidence="1 2">
    <name type="scientific">Sesamum alatum</name>
    <dbReference type="NCBI Taxonomy" id="300844"/>
    <lineage>
        <taxon>Eukaryota</taxon>
        <taxon>Viridiplantae</taxon>
        <taxon>Streptophyta</taxon>
        <taxon>Embryophyta</taxon>
        <taxon>Tracheophyta</taxon>
        <taxon>Spermatophyta</taxon>
        <taxon>Magnoliopsida</taxon>
        <taxon>eudicotyledons</taxon>
        <taxon>Gunneridae</taxon>
        <taxon>Pentapetalae</taxon>
        <taxon>asterids</taxon>
        <taxon>lamiids</taxon>
        <taxon>Lamiales</taxon>
        <taxon>Pedaliaceae</taxon>
        <taxon>Sesamum</taxon>
    </lineage>
</organism>
<dbReference type="InterPro" id="IPR052929">
    <property type="entry name" value="RNase_H-like_EbsB-rel"/>
</dbReference>